<comment type="caution">
    <text evidence="1">The sequence shown here is derived from an EMBL/GenBank/DDBJ whole genome shotgun (WGS) entry which is preliminary data.</text>
</comment>
<dbReference type="AlphaFoldDB" id="A0A0P9Q9A9"/>
<sequence>MLCQLAFVRHMQVEKLAPGMGHATDFGDALREASFVACEVIAH</sequence>
<organism evidence="1 2">
    <name type="scientific">Pseudomonas amygdali pv. dendropanacis</name>
    <dbReference type="NCBI Taxonomy" id="235272"/>
    <lineage>
        <taxon>Bacteria</taxon>
        <taxon>Pseudomonadati</taxon>
        <taxon>Pseudomonadota</taxon>
        <taxon>Gammaproteobacteria</taxon>
        <taxon>Pseudomonadales</taxon>
        <taxon>Pseudomonadaceae</taxon>
        <taxon>Pseudomonas</taxon>
        <taxon>Pseudomonas amygdali</taxon>
    </lineage>
</organism>
<accession>A0A0P9Q9A9</accession>
<gene>
    <name evidence="1" type="ORF">ALO71_200104</name>
</gene>
<reference evidence="1 2" key="1">
    <citation type="submission" date="2015-09" db="EMBL/GenBank/DDBJ databases">
        <title>Genome announcement of multiple Pseudomonas syringae strains.</title>
        <authorList>
            <person name="Thakur S."/>
            <person name="Wang P.W."/>
            <person name="Gong Y."/>
            <person name="Weir B.S."/>
            <person name="Guttman D.S."/>
        </authorList>
    </citation>
    <scope>NUCLEOTIDE SEQUENCE [LARGE SCALE GENOMIC DNA]</scope>
    <source>
        <strain evidence="1 2">ICMP9150</strain>
    </source>
</reference>
<evidence type="ECO:0000313" key="2">
    <source>
        <dbReference type="Proteomes" id="UP000050346"/>
    </source>
</evidence>
<name>A0A0P9Q9A9_PSEA0</name>
<proteinExistence type="predicted"/>
<evidence type="ECO:0000313" key="1">
    <source>
        <dbReference type="EMBL" id="KPX21082.1"/>
    </source>
</evidence>
<dbReference type="Proteomes" id="UP000050346">
    <property type="component" value="Unassembled WGS sequence"/>
</dbReference>
<protein>
    <submittedName>
        <fullName evidence="1">Antitermination protein NusG</fullName>
    </submittedName>
</protein>
<dbReference type="EMBL" id="LJQG01000105">
    <property type="protein sequence ID" value="KPX21082.1"/>
    <property type="molecule type" value="Genomic_DNA"/>
</dbReference>